<name>A0ABT6RB49_9BACT</name>
<feature type="compositionally biased region" description="Basic residues" evidence="1">
    <location>
        <begin position="59"/>
        <end position="68"/>
    </location>
</feature>
<evidence type="ECO:0008006" key="4">
    <source>
        <dbReference type="Google" id="ProtNLM"/>
    </source>
</evidence>
<evidence type="ECO:0000313" key="2">
    <source>
        <dbReference type="EMBL" id="MDI3319794.1"/>
    </source>
</evidence>
<evidence type="ECO:0000256" key="1">
    <source>
        <dbReference type="SAM" id="MobiDB-lite"/>
    </source>
</evidence>
<dbReference type="RefSeq" id="WP_282333896.1">
    <property type="nucleotide sequence ID" value="NZ_JASBRG010000005.1"/>
</dbReference>
<keyword evidence="3" id="KW-1185">Reference proteome</keyword>
<reference evidence="2 3" key="1">
    <citation type="submission" date="2023-05" db="EMBL/GenBank/DDBJ databases">
        <title>Genome sequence of Pinibacter sp. MAH-24.</title>
        <authorList>
            <person name="Huq M.A."/>
        </authorList>
    </citation>
    <scope>NUCLEOTIDE SEQUENCE [LARGE SCALE GENOMIC DNA]</scope>
    <source>
        <strain evidence="2 3">MAH-24</strain>
    </source>
</reference>
<sequence>MSKKNLTTEKSAKKTLRTQIEDKLFSTFEDLKSKVGEKKFNRHVKKASKILAAGAKDPKPKKVKKAAKPTKDTKAEKAAEHVS</sequence>
<accession>A0ABT6RB49</accession>
<evidence type="ECO:0000313" key="3">
    <source>
        <dbReference type="Proteomes" id="UP001226434"/>
    </source>
</evidence>
<organism evidence="2 3">
    <name type="scientific">Pinibacter soli</name>
    <dbReference type="NCBI Taxonomy" id="3044211"/>
    <lineage>
        <taxon>Bacteria</taxon>
        <taxon>Pseudomonadati</taxon>
        <taxon>Bacteroidota</taxon>
        <taxon>Chitinophagia</taxon>
        <taxon>Chitinophagales</taxon>
        <taxon>Chitinophagaceae</taxon>
        <taxon>Pinibacter</taxon>
    </lineage>
</organism>
<dbReference type="EMBL" id="JASBRG010000005">
    <property type="protein sequence ID" value="MDI3319794.1"/>
    <property type="molecule type" value="Genomic_DNA"/>
</dbReference>
<feature type="compositionally biased region" description="Basic and acidic residues" evidence="1">
    <location>
        <begin position="69"/>
        <end position="83"/>
    </location>
</feature>
<feature type="region of interest" description="Disordered" evidence="1">
    <location>
        <begin position="50"/>
        <end position="83"/>
    </location>
</feature>
<gene>
    <name evidence="2" type="ORF">QJ048_08420</name>
</gene>
<proteinExistence type="predicted"/>
<protein>
    <recommendedName>
        <fullName evidence="4">Histone H1</fullName>
    </recommendedName>
</protein>
<dbReference type="Proteomes" id="UP001226434">
    <property type="component" value="Unassembled WGS sequence"/>
</dbReference>
<comment type="caution">
    <text evidence="2">The sequence shown here is derived from an EMBL/GenBank/DDBJ whole genome shotgun (WGS) entry which is preliminary data.</text>
</comment>